<dbReference type="RefSeq" id="WP_146781725.1">
    <property type="nucleotide sequence ID" value="NZ_BAABIO010000006.1"/>
</dbReference>
<dbReference type="AlphaFoldDB" id="A0A5B8UEU6"/>
<dbReference type="EMBL" id="CP042433">
    <property type="protein sequence ID" value="QEC54630.1"/>
    <property type="molecule type" value="Genomic_DNA"/>
</dbReference>
<sequence>MKNAYLFLVVLIVIPSLLLFLNSCSREYSYEGGRQPDSIVVVLPSVAKYTLAGSPNDCSNPVIKGTYTAGTHLTNIHTVTITVNVTSPGSYNLKTDTINGVSFSASGDFTSTGNQTVVLQGAGQPDNPGLFSFTPQVDSSQCSFDIPVQNSEPVATYVLESGGNSQASCIGTVGGTYKAQTALTAANQVSISVYVANVGNYTVQTKKVNGIMFSHTGTFTTIGSQYITLYGSGTPLAAGTFYLVPQIVGPHPLGGQSCGVNVTVQ</sequence>
<organism evidence="1 2">
    <name type="scientific">Flavisolibacter ginsenosidimutans</name>
    <dbReference type="NCBI Taxonomy" id="661481"/>
    <lineage>
        <taxon>Bacteria</taxon>
        <taxon>Pseudomonadati</taxon>
        <taxon>Bacteroidota</taxon>
        <taxon>Chitinophagia</taxon>
        <taxon>Chitinophagales</taxon>
        <taxon>Chitinophagaceae</taxon>
        <taxon>Flavisolibacter</taxon>
    </lineage>
</organism>
<name>A0A5B8UEU6_9BACT</name>
<keyword evidence="2" id="KW-1185">Reference proteome</keyword>
<evidence type="ECO:0000313" key="1">
    <source>
        <dbReference type="EMBL" id="QEC54630.1"/>
    </source>
</evidence>
<evidence type="ECO:0000313" key="2">
    <source>
        <dbReference type="Proteomes" id="UP000321204"/>
    </source>
</evidence>
<protein>
    <submittedName>
        <fullName evidence="1">Uncharacterized protein</fullName>
    </submittedName>
</protein>
<dbReference type="Proteomes" id="UP000321204">
    <property type="component" value="Chromosome"/>
</dbReference>
<gene>
    <name evidence="1" type="ORF">FSB75_01510</name>
</gene>
<proteinExistence type="predicted"/>
<dbReference type="KEGG" id="fgg:FSB75_01510"/>
<reference evidence="1 2" key="1">
    <citation type="journal article" date="2015" name="Int. J. Syst. Evol. Microbiol.">
        <title>Flavisolibacter ginsenosidimutans sp. nov., with ginsenoside-converting activity isolated from soil used for cultivating ginseng.</title>
        <authorList>
            <person name="Zhao Y."/>
            <person name="Liu Q."/>
            <person name="Kang M.S."/>
            <person name="Jin F."/>
            <person name="Yu H."/>
            <person name="Im W.T."/>
        </authorList>
    </citation>
    <scope>NUCLEOTIDE SEQUENCE [LARGE SCALE GENOMIC DNA]</scope>
    <source>
        <strain evidence="1 2">Gsoil 636</strain>
    </source>
</reference>
<accession>A0A5B8UEU6</accession>
<dbReference type="OrthoDB" id="677490at2"/>